<feature type="compositionally biased region" description="Pro residues" evidence="1">
    <location>
        <begin position="562"/>
        <end position="571"/>
    </location>
</feature>
<accession>A0AAD3HPA0</accession>
<sequence>MEPWECDPEMVRALEDFLLQRPRNYGLDDPMTDLSAVSQQNTDLHVFGVPVDQGDMGAATGALGIGASPHSLQDPSHQHAAGFGSGDGAAGAIPIQATPGGAGQQATAILSSGPTEPVHAIPDPSPPFLAAGAGYAAAGAGYAAAGALLPGQPQGNPAGHCGSQYGSYSHELGSPTQPPVLQHACYQQPLPQQHPLAPPPQHHSLAPQQGQPSMNGYPCAHVAGAAGLAAAASWNPAALLACSAYGMAADSTGIPTAAQLTGTGYNASQLAGVFPHGASTLAHPQLLQQQLLLLLQLAAAQQLQQQQPRQLQQPSPSGASEPGLRQPLAESLKLRPSVGKPQQDTVVSGVGRLLAGFEEGGSCSLESLAKEWQDNPDPERQFAFLAADNLDNERSNMNAVDKGRQPVQLDEKTYVVSHSGGRCTCEVTYCDKCKDAGHEYDTINKYLLAFKEQPSGREADKLTFRGDIKLWVPKQPRAVLWHVKPRVRDPKARSRSKRTGTAEEAAAAASEETVPEAAARRHQTGGKAAAASRRRDAKRTRTATHSPATAAGAVHAAGAPQHPQPGSPQVPGPGAAEVAEAWFPSLEDVFNHLQGCGPPAAFQQLLLQIPLDHLLQMRCPRDGQCIAHLLVTPPRQLAVVLGRRDDDSQPPWDPDEGMLEKDAVQLIKVFILHLENQLGPGKGVQAWRQLLQQQDGRHMANAVHRAGRFGHRLAVLQECVLPYASRSALLQVTAHLYTPFHSAFRTGREDAGRLLLGAALAALRDVAACTDPCVGSVLLKTAAGSSAPLRQLACRAVYLLKNKYFRGTNKDGYRSPDGRSGYALLSAACQAELPGVVELAGLAVGAGASGSGGTLPGLGSVQVGPELSFPAPPPLNKKNKQFDLGKLSMLVDILDYSQPRPMAPLGTAAAAQHRQ</sequence>
<name>A0AAD3HPA0_9CHLO</name>
<dbReference type="Proteomes" id="UP001054857">
    <property type="component" value="Unassembled WGS sequence"/>
</dbReference>
<evidence type="ECO:0000313" key="3">
    <source>
        <dbReference type="Proteomes" id="UP001054857"/>
    </source>
</evidence>
<evidence type="ECO:0000256" key="1">
    <source>
        <dbReference type="SAM" id="MobiDB-lite"/>
    </source>
</evidence>
<keyword evidence="3" id="KW-1185">Reference proteome</keyword>
<protein>
    <submittedName>
        <fullName evidence="2">Uncharacterized protein</fullName>
    </submittedName>
</protein>
<proteinExistence type="predicted"/>
<gene>
    <name evidence="2" type="ORF">Agub_g9734</name>
</gene>
<feature type="compositionally biased region" description="Low complexity" evidence="1">
    <location>
        <begin position="543"/>
        <end position="561"/>
    </location>
</feature>
<comment type="caution">
    <text evidence="2">The sequence shown here is derived from an EMBL/GenBank/DDBJ whole genome shotgun (WGS) entry which is preliminary data.</text>
</comment>
<reference evidence="2 3" key="1">
    <citation type="journal article" date="2021" name="Sci. Rep.">
        <title>Genome sequencing of the multicellular alga Astrephomene provides insights into convergent evolution of germ-soma differentiation.</title>
        <authorList>
            <person name="Yamashita S."/>
            <person name="Yamamoto K."/>
            <person name="Matsuzaki R."/>
            <person name="Suzuki S."/>
            <person name="Yamaguchi H."/>
            <person name="Hirooka S."/>
            <person name="Minakuchi Y."/>
            <person name="Miyagishima S."/>
            <person name="Kawachi M."/>
            <person name="Toyoda A."/>
            <person name="Nozaki H."/>
        </authorList>
    </citation>
    <scope>NUCLEOTIDE SEQUENCE [LARGE SCALE GENOMIC DNA]</scope>
    <source>
        <strain evidence="2 3">NIES-4017</strain>
    </source>
</reference>
<dbReference type="AlphaFoldDB" id="A0AAD3HPA0"/>
<feature type="region of interest" description="Disordered" evidence="1">
    <location>
        <begin position="190"/>
        <end position="212"/>
    </location>
</feature>
<feature type="region of interest" description="Disordered" evidence="1">
    <location>
        <begin position="306"/>
        <end position="325"/>
    </location>
</feature>
<feature type="compositionally biased region" description="Low complexity" evidence="1">
    <location>
        <begin position="502"/>
        <end position="517"/>
    </location>
</feature>
<dbReference type="EMBL" id="BMAR01000021">
    <property type="protein sequence ID" value="GFR47931.1"/>
    <property type="molecule type" value="Genomic_DNA"/>
</dbReference>
<evidence type="ECO:0000313" key="2">
    <source>
        <dbReference type="EMBL" id="GFR47931.1"/>
    </source>
</evidence>
<feature type="region of interest" description="Disordered" evidence="1">
    <location>
        <begin position="482"/>
        <end position="575"/>
    </location>
</feature>
<organism evidence="2 3">
    <name type="scientific">Astrephomene gubernaculifera</name>
    <dbReference type="NCBI Taxonomy" id="47775"/>
    <lineage>
        <taxon>Eukaryota</taxon>
        <taxon>Viridiplantae</taxon>
        <taxon>Chlorophyta</taxon>
        <taxon>core chlorophytes</taxon>
        <taxon>Chlorophyceae</taxon>
        <taxon>CS clade</taxon>
        <taxon>Chlamydomonadales</taxon>
        <taxon>Astrephomenaceae</taxon>
        <taxon>Astrephomene</taxon>
    </lineage>
</organism>